<protein>
    <submittedName>
        <fullName evidence="1">Uncharacterized protein</fullName>
    </submittedName>
</protein>
<evidence type="ECO:0000313" key="2">
    <source>
        <dbReference type="Proteomes" id="UP001153332"/>
    </source>
</evidence>
<keyword evidence="2" id="KW-1185">Reference proteome</keyword>
<gene>
    <name evidence="1" type="ORF">O1611_g3003</name>
</gene>
<name>A0ACC2JSZ9_9PEZI</name>
<dbReference type="EMBL" id="JAPUUL010000456">
    <property type="protein sequence ID" value="KAJ8130625.1"/>
    <property type="molecule type" value="Genomic_DNA"/>
</dbReference>
<dbReference type="Proteomes" id="UP001153332">
    <property type="component" value="Unassembled WGS sequence"/>
</dbReference>
<organism evidence="1 2">
    <name type="scientific">Lasiodiplodia mahajangana</name>
    <dbReference type="NCBI Taxonomy" id="1108764"/>
    <lineage>
        <taxon>Eukaryota</taxon>
        <taxon>Fungi</taxon>
        <taxon>Dikarya</taxon>
        <taxon>Ascomycota</taxon>
        <taxon>Pezizomycotina</taxon>
        <taxon>Dothideomycetes</taxon>
        <taxon>Dothideomycetes incertae sedis</taxon>
        <taxon>Botryosphaeriales</taxon>
        <taxon>Botryosphaeriaceae</taxon>
        <taxon>Lasiodiplodia</taxon>
    </lineage>
</organism>
<reference evidence="1" key="1">
    <citation type="submission" date="2022-12" db="EMBL/GenBank/DDBJ databases">
        <title>Genome Sequence of Lasiodiplodia mahajangana.</title>
        <authorList>
            <person name="Buettner E."/>
        </authorList>
    </citation>
    <scope>NUCLEOTIDE SEQUENCE</scope>
    <source>
        <strain evidence="1">VT137</strain>
    </source>
</reference>
<proteinExistence type="predicted"/>
<sequence length="721" mass="81356">MVALRSRRFLRCFYCGQRSNIQFEAQKSFVCSNCDATNWLDQNGEITDPPTAADSPKRNRLQYATPRPSAYRSPSPVDPAAVNATDDSVFCATCLRNQQMLSSSLAQFEWLDDATISEQRARERRYWELRKSLEKRYPQVCEKCLSKVNEKLHQASYIAQTDHLRRMMDRTRSQRTGVKTRGLLDVLDFLGKLGWYTAFALQAVWHVTVVSFLLMESYASARDGHWLPVAFGDFYRMGAPLLPYADRIMQWSIHVGMCSFPWNPRFKQSIRGFTAHILGFRQWYTYQLLILMMRFIALSITQYSKSHKLPATTQLGLQLVIPLIMVYIYLTAKETIHTDTAPLFRRPAELTADLHNDVDSRSPTKDSKDLGNILDDILHSPPGQQDQTAQIPPRQSTSFTSAVGRRAPALGESRGSAASISRITGGTKQPPQEQPPAVSDDDAMDWTPSGSQHRAFSSYNPYKIKNTNPRFSDLPIEPKPGPIWYKVPPAPTNPAQRLRNPPMRPIIRESPKEKKETFFKSTGRQPIDLGNRAPESSAELNLAPPKFYALEAKDDPRDSLSSMFATSFNISPDPDEREEGNLRRKGNLPNKVPNRALTRIFELIPLIAALCTWMFAMDPEEQYGRSVAVASVCVSLMVSIRLAADLEVDYEIRGDKRPSVFAPCLANLALAQVITTMVLIWNIWSGSTSLTSKVYGNTVFGSTIIHHVWHVYASFSAAEET</sequence>
<comment type="caution">
    <text evidence="1">The sequence shown here is derived from an EMBL/GenBank/DDBJ whole genome shotgun (WGS) entry which is preliminary data.</text>
</comment>
<accession>A0ACC2JSZ9</accession>
<evidence type="ECO:0000313" key="1">
    <source>
        <dbReference type="EMBL" id="KAJ8130625.1"/>
    </source>
</evidence>